<evidence type="ECO:0000256" key="4">
    <source>
        <dbReference type="ARBA" id="ARBA00022741"/>
    </source>
</evidence>
<dbReference type="PRINTS" id="PR00344">
    <property type="entry name" value="BCTRLSENSOR"/>
</dbReference>
<dbReference type="GO" id="GO:0000160">
    <property type="term" value="P:phosphorelay signal transduction system"/>
    <property type="evidence" value="ECO:0007669"/>
    <property type="project" value="UniProtKB-KW"/>
</dbReference>
<dbReference type="InterPro" id="IPR005467">
    <property type="entry name" value="His_kinase_dom"/>
</dbReference>
<protein>
    <recommendedName>
        <fullName evidence="2">histidine kinase</fullName>
        <ecNumber evidence="2">2.7.13.3</ecNumber>
    </recommendedName>
</protein>
<name>A0A850P024_9PROT</name>
<dbReference type="PANTHER" id="PTHR43065">
    <property type="entry name" value="SENSOR HISTIDINE KINASE"/>
    <property type="match status" value="1"/>
</dbReference>
<reference evidence="9 10" key="1">
    <citation type="submission" date="2020-06" db="EMBL/GenBank/DDBJ databases">
        <title>Description of novel acetic acid bacteria.</title>
        <authorList>
            <person name="Sombolestani A."/>
        </authorList>
    </citation>
    <scope>NUCLEOTIDE SEQUENCE [LARGE SCALE GENOMIC DNA]</scope>
    <source>
        <strain evidence="9 10">LMG 26838</strain>
    </source>
</reference>
<gene>
    <name evidence="9" type="ORF">HUK83_18340</name>
</gene>
<keyword evidence="4" id="KW-0547">Nucleotide-binding</keyword>
<dbReference type="InterPro" id="IPR004358">
    <property type="entry name" value="Sig_transdc_His_kin-like_C"/>
</dbReference>
<evidence type="ECO:0000256" key="1">
    <source>
        <dbReference type="ARBA" id="ARBA00000085"/>
    </source>
</evidence>
<dbReference type="EC" id="2.7.13.3" evidence="2"/>
<keyword evidence="3" id="KW-0808">Transferase</keyword>
<evidence type="ECO:0000256" key="3">
    <source>
        <dbReference type="ARBA" id="ARBA00022679"/>
    </source>
</evidence>
<evidence type="ECO:0000256" key="5">
    <source>
        <dbReference type="ARBA" id="ARBA00022777"/>
    </source>
</evidence>
<evidence type="ECO:0000256" key="7">
    <source>
        <dbReference type="ARBA" id="ARBA00023012"/>
    </source>
</evidence>
<accession>A0A850P024</accession>
<dbReference type="PROSITE" id="PS50109">
    <property type="entry name" value="HIS_KIN"/>
    <property type="match status" value="1"/>
</dbReference>
<dbReference type="SMART" id="SM00387">
    <property type="entry name" value="HATPase_c"/>
    <property type="match status" value="1"/>
</dbReference>
<dbReference type="InterPro" id="IPR036890">
    <property type="entry name" value="HATPase_C_sf"/>
</dbReference>
<evidence type="ECO:0000313" key="9">
    <source>
        <dbReference type="EMBL" id="NVN32288.1"/>
    </source>
</evidence>
<dbReference type="GO" id="GO:0004673">
    <property type="term" value="F:protein histidine kinase activity"/>
    <property type="evidence" value="ECO:0007669"/>
    <property type="project" value="UniProtKB-EC"/>
</dbReference>
<dbReference type="CDD" id="cd00075">
    <property type="entry name" value="HATPase"/>
    <property type="match status" value="1"/>
</dbReference>
<dbReference type="Proteomes" id="UP000565205">
    <property type="component" value="Unassembled WGS sequence"/>
</dbReference>
<proteinExistence type="predicted"/>
<evidence type="ECO:0000259" key="8">
    <source>
        <dbReference type="PROSITE" id="PS50109"/>
    </source>
</evidence>
<dbReference type="Gene3D" id="3.30.565.10">
    <property type="entry name" value="Histidine kinase-like ATPase, C-terminal domain"/>
    <property type="match status" value="1"/>
</dbReference>
<dbReference type="RefSeq" id="WP_256124450.1">
    <property type="nucleotide sequence ID" value="NZ_JABXXQ010000751.1"/>
</dbReference>
<dbReference type="GO" id="GO:0005524">
    <property type="term" value="F:ATP binding"/>
    <property type="evidence" value="ECO:0007669"/>
    <property type="project" value="UniProtKB-KW"/>
</dbReference>
<sequence>PDPLRAVRVADFIGGARLILRERLGGIALSVPDPLPELMVHGSVVRFEQVLVNLLGNAIEALDGAGRIEIEIAADASAVRLSVSDDGPGIAPELAAQLFLPFATSRPSGLGLGLVIAQDIMAECGGTLRQLDRARGACFEMTMRRVAA</sequence>
<organism evidence="9 10">
    <name type="scientific">Endobacter medicaginis</name>
    <dbReference type="NCBI Taxonomy" id="1181271"/>
    <lineage>
        <taxon>Bacteria</taxon>
        <taxon>Pseudomonadati</taxon>
        <taxon>Pseudomonadota</taxon>
        <taxon>Alphaproteobacteria</taxon>
        <taxon>Acetobacterales</taxon>
        <taxon>Acetobacteraceae</taxon>
        <taxon>Endobacter</taxon>
    </lineage>
</organism>
<feature type="non-terminal residue" evidence="9">
    <location>
        <position position="1"/>
    </location>
</feature>
<keyword evidence="7" id="KW-0902">Two-component regulatory system</keyword>
<keyword evidence="5 9" id="KW-0418">Kinase</keyword>
<keyword evidence="6" id="KW-0067">ATP-binding</keyword>
<feature type="domain" description="Histidine kinase" evidence="8">
    <location>
        <begin position="26"/>
        <end position="147"/>
    </location>
</feature>
<comment type="caution">
    <text evidence="9">The sequence shown here is derived from an EMBL/GenBank/DDBJ whole genome shotgun (WGS) entry which is preliminary data.</text>
</comment>
<dbReference type="AlphaFoldDB" id="A0A850P024"/>
<dbReference type="PANTHER" id="PTHR43065:SF46">
    <property type="entry name" value="C4-DICARBOXYLATE TRANSPORT SENSOR PROTEIN DCTB"/>
    <property type="match status" value="1"/>
</dbReference>
<evidence type="ECO:0000313" key="10">
    <source>
        <dbReference type="Proteomes" id="UP000565205"/>
    </source>
</evidence>
<evidence type="ECO:0000256" key="6">
    <source>
        <dbReference type="ARBA" id="ARBA00022840"/>
    </source>
</evidence>
<dbReference type="Pfam" id="PF02518">
    <property type="entry name" value="HATPase_c"/>
    <property type="match status" value="1"/>
</dbReference>
<dbReference type="EMBL" id="JABXXQ010000751">
    <property type="protein sequence ID" value="NVN32288.1"/>
    <property type="molecule type" value="Genomic_DNA"/>
</dbReference>
<dbReference type="InterPro" id="IPR003594">
    <property type="entry name" value="HATPase_dom"/>
</dbReference>
<dbReference type="SUPFAM" id="SSF55874">
    <property type="entry name" value="ATPase domain of HSP90 chaperone/DNA topoisomerase II/histidine kinase"/>
    <property type="match status" value="1"/>
</dbReference>
<evidence type="ECO:0000256" key="2">
    <source>
        <dbReference type="ARBA" id="ARBA00012438"/>
    </source>
</evidence>
<comment type="catalytic activity">
    <reaction evidence="1">
        <text>ATP + protein L-histidine = ADP + protein N-phospho-L-histidine.</text>
        <dbReference type="EC" id="2.7.13.3"/>
    </reaction>
</comment>